<dbReference type="PROSITE" id="PS50853">
    <property type="entry name" value="FN3"/>
    <property type="match status" value="1"/>
</dbReference>
<dbReference type="GO" id="GO:0038165">
    <property type="term" value="P:oncostatin-M-mediated signaling pathway"/>
    <property type="evidence" value="ECO:0007669"/>
    <property type="project" value="UniProtKB-ARBA"/>
</dbReference>
<proteinExistence type="inferred from homology"/>
<organism evidence="16 17">
    <name type="scientific">Monodelphis domestica</name>
    <name type="common">Gray short-tailed opossum</name>
    <dbReference type="NCBI Taxonomy" id="13616"/>
    <lineage>
        <taxon>Eukaryota</taxon>
        <taxon>Metazoa</taxon>
        <taxon>Chordata</taxon>
        <taxon>Craniata</taxon>
        <taxon>Vertebrata</taxon>
        <taxon>Euteleostomi</taxon>
        <taxon>Mammalia</taxon>
        <taxon>Metatheria</taxon>
        <taxon>Didelphimorphia</taxon>
        <taxon>Didelphidae</taxon>
        <taxon>Monodelphis</taxon>
    </lineage>
</organism>
<evidence type="ECO:0000256" key="2">
    <source>
        <dbReference type="ARBA" id="ARBA00008921"/>
    </source>
</evidence>
<dbReference type="CDD" id="cd00063">
    <property type="entry name" value="FN3"/>
    <property type="match status" value="4"/>
</dbReference>
<evidence type="ECO:0000256" key="12">
    <source>
        <dbReference type="ARBA" id="ARBA00071726"/>
    </source>
</evidence>
<dbReference type="SUPFAM" id="SSF49265">
    <property type="entry name" value="Fibronectin type III"/>
    <property type="match status" value="3"/>
</dbReference>
<dbReference type="eggNOG" id="ENOG502QWRV">
    <property type="taxonomic scope" value="Eukaryota"/>
</dbReference>
<dbReference type="GO" id="GO:0019955">
    <property type="term" value="F:cytokine binding"/>
    <property type="evidence" value="ECO:0000318"/>
    <property type="project" value="GO_Central"/>
</dbReference>
<keyword evidence="9" id="KW-0675">Receptor</keyword>
<dbReference type="OMA" id="GKMMQYN"/>
<evidence type="ECO:0000313" key="16">
    <source>
        <dbReference type="Ensembl" id="ENSMODP00000025415.4"/>
    </source>
</evidence>
<comment type="subunit">
    <text evidence="11">Heterodimer composed of OSMR and IL6ST (type II OSM receptor). Heterodimer with IL31RA to form the IL31 receptor.</text>
</comment>
<name>F7G7H8_MONDO</name>
<keyword evidence="17" id="KW-1185">Reference proteome</keyword>
<dbReference type="FunCoup" id="F7G7H8">
    <property type="interactions" value="110"/>
</dbReference>
<dbReference type="SMART" id="SM00060">
    <property type="entry name" value="FN3"/>
    <property type="match status" value="3"/>
</dbReference>
<dbReference type="InterPro" id="IPR048497">
    <property type="entry name" value="LIF-R-like_Ig-like"/>
</dbReference>
<keyword evidence="3 14" id="KW-0812">Transmembrane</keyword>
<dbReference type="FunFam" id="2.60.40.10:FF:000657">
    <property type="entry name" value="Leukemia inhibitory factor receptor"/>
    <property type="match status" value="1"/>
</dbReference>
<dbReference type="InterPro" id="IPR036116">
    <property type="entry name" value="FN3_sf"/>
</dbReference>
<evidence type="ECO:0000256" key="4">
    <source>
        <dbReference type="ARBA" id="ARBA00022729"/>
    </source>
</evidence>
<dbReference type="PANTHER" id="PTHR23036">
    <property type="entry name" value="CYTOKINE RECEPTOR"/>
    <property type="match status" value="1"/>
</dbReference>
<dbReference type="InterPro" id="IPR050379">
    <property type="entry name" value="Type-I_Cytokine_Rcpt"/>
</dbReference>
<dbReference type="InterPro" id="IPR040817">
    <property type="entry name" value="LIFR_D2"/>
</dbReference>
<evidence type="ECO:0000256" key="9">
    <source>
        <dbReference type="ARBA" id="ARBA00023170"/>
    </source>
</evidence>
<accession>F7G7H8</accession>
<evidence type="ECO:0000256" key="7">
    <source>
        <dbReference type="ARBA" id="ARBA00023136"/>
    </source>
</evidence>
<evidence type="ECO:0000256" key="6">
    <source>
        <dbReference type="ARBA" id="ARBA00022989"/>
    </source>
</evidence>
<dbReference type="FunFam" id="2.60.40.10:FF:000607">
    <property type="entry name" value="Leukemia inhibitory factor receptor"/>
    <property type="match status" value="1"/>
</dbReference>
<feature type="domain" description="Fibronectin type-III" evidence="15">
    <location>
        <begin position="290"/>
        <end position="380"/>
    </location>
</feature>
<dbReference type="HOGENOM" id="CLU_012673_0_0_1"/>
<keyword evidence="6 14" id="KW-1133">Transmembrane helix</keyword>
<dbReference type="Pfam" id="PF25552">
    <property type="entry name" value="LIFR_D4"/>
    <property type="match status" value="1"/>
</dbReference>
<dbReference type="Pfam" id="PF17971">
    <property type="entry name" value="LIFR_D2"/>
    <property type="match status" value="1"/>
</dbReference>
<evidence type="ECO:0000256" key="5">
    <source>
        <dbReference type="ARBA" id="ARBA00022737"/>
    </source>
</evidence>
<evidence type="ECO:0000256" key="14">
    <source>
        <dbReference type="SAM" id="Phobius"/>
    </source>
</evidence>
<dbReference type="Pfam" id="PF21177">
    <property type="entry name" value="LIF-R_Ig-like"/>
    <property type="match status" value="1"/>
</dbReference>
<dbReference type="Bgee" id="ENSMODG00000020318">
    <property type="expression patterns" value="Expressed in uterine wall and 17 other cell types or tissues"/>
</dbReference>
<evidence type="ECO:0000259" key="15">
    <source>
        <dbReference type="PROSITE" id="PS50853"/>
    </source>
</evidence>
<dbReference type="FunFam" id="2.60.40.10:FF:001148">
    <property type="entry name" value="oncostatin-M-specific receptor subunit beta"/>
    <property type="match status" value="1"/>
</dbReference>
<evidence type="ECO:0000256" key="1">
    <source>
        <dbReference type="ARBA" id="ARBA00004479"/>
    </source>
</evidence>
<dbReference type="InterPro" id="IPR013783">
    <property type="entry name" value="Ig-like_fold"/>
</dbReference>
<dbReference type="InParanoid" id="F7G7H8"/>
<evidence type="ECO:0000256" key="13">
    <source>
        <dbReference type="ARBA" id="ARBA00079310"/>
    </source>
</evidence>
<keyword evidence="5" id="KW-0677">Repeat</keyword>
<dbReference type="Gene3D" id="2.60.40.10">
    <property type="entry name" value="Immunoglobulins"/>
    <property type="match status" value="7"/>
</dbReference>
<dbReference type="STRING" id="13616.ENSMODP00000025415"/>
<reference evidence="16" key="2">
    <citation type="submission" date="2025-08" db="UniProtKB">
        <authorList>
            <consortium name="Ensembl"/>
        </authorList>
    </citation>
    <scope>IDENTIFICATION</scope>
</reference>
<comment type="similarity">
    <text evidence="2">Belongs to the type I cytokine receptor family. Type 2 subfamily.</text>
</comment>
<sequence length="908" mass="102676">SLKILMQSCISTEFSIPENTQQFRVCIHSIMNSFCISLMILISILYFFTFQKNYTTTLKPNETLQWCWHSMLPLQCISHSVRIRSMIDDERFPESRNWSSWSKWEESQGQDSSGQLLIFPSSIIYAEEDSNVTFCCISRTDNDNMTIYFEGKIMQGIKLSPRVTMFEVNNIPFIRTTGSNAVCKLNPSGDFVGTVLYIGGVLEEPKNFSCETRDLQTLNCTWDPGRDTLLPERLPKNYTLFEWYSKKKIVCNHRNWCIWQLAPEVQEKYNFTLMAENKLRKRRTSISFNHARKISVENVSDTEATLTWQMIPVQKKISFLCQIEVYHDGKVIQYNTSNSEFTLRELQPYMGYSTQVRCCTANHFWKWSEWSSKNFTTKEAAPSGSLDIWRNVQPVLEGYNVKLFWRPLPTFQANGKILNYSIVMEALGKVPKVDISFSESPSTEKIIDQQPYKISIKAINSAGSSTPSVIVVSGDTENKDRVNGTGDGIDLSWKPDPRGVEGYVVDWRNPPHDSIGGFQWKKFSPNTTNAVIKSATFQPGVRYNFRIYGLSANHEAYLLEKKTGYTRELALDCKPVVAVNNLASTSLTLMWTDNCANEPQYGFFKGYHIYMKPEAGSCDLDAEKEVFSDNLEVCKYTVTNTEQKTFNVMKLQPNSTYTFEVKAFTGGGDSLGHILRVSTVAVENSELENSKTQSEGTHQDLLWVSPLVKEKCFPDIPDPYKSSVLSLLKFKGSIHQAILNTNDCIPDAIEVINRPEISKTQGSSTLVGNEISKPAYLYLLPTGKDPLDPQSCICFENFTYCQAASDIGSHIQMIPTDPIRSVEPPEHLLKVEKDYMGSLGNIPAEEDASLNYVAQLAPTMSGDKGYSSPNLPEATHCSEYKMQMVISTDLTLSLPLEGERPISDASLD</sequence>
<dbReference type="InterPro" id="IPR003961">
    <property type="entry name" value="FN3_dom"/>
</dbReference>
<dbReference type="Ensembl" id="ENSMODT00000025866.4">
    <property type="protein sequence ID" value="ENSMODP00000025415.4"/>
    <property type="gene ID" value="ENSMODG00000020318.4"/>
</dbReference>
<evidence type="ECO:0000256" key="11">
    <source>
        <dbReference type="ARBA" id="ARBA00064786"/>
    </source>
</evidence>
<evidence type="ECO:0000256" key="8">
    <source>
        <dbReference type="ARBA" id="ARBA00023157"/>
    </source>
</evidence>
<dbReference type="PANTHER" id="PTHR23036:SF95">
    <property type="entry name" value="ONCOSTATIN-M-SPECIFIC RECEPTOR SUBUNIT BETA"/>
    <property type="match status" value="1"/>
</dbReference>
<keyword evidence="7 14" id="KW-0472">Membrane</keyword>
<feature type="transmembrane region" description="Helical" evidence="14">
    <location>
        <begin position="25"/>
        <end position="48"/>
    </location>
</feature>
<reference evidence="16 17" key="1">
    <citation type="journal article" date="2007" name="Nature">
        <title>Genome of the marsupial Monodelphis domestica reveals innovation in non-coding sequences.</title>
        <authorList>
            <person name="Mikkelsen T.S."/>
            <person name="Wakefield M.J."/>
            <person name="Aken B."/>
            <person name="Amemiya C.T."/>
            <person name="Chang J.L."/>
            <person name="Duke S."/>
            <person name="Garber M."/>
            <person name="Gentles A.J."/>
            <person name="Goodstadt L."/>
            <person name="Heger A."/>
            <person name="Jurka J."/>
            <person name="Kamal M."/>
            <person name="Mauceli E."/>
            <person name="Searle S.M."/>
            <person name="Sharpe T."/>
            <person name="Baker M.L."/>
            <person name="Batzer M.A."/>
            <person name="Benos P.V."/>
            <person name="Belov K."/>
            <person name="Clamp M."/>
            <person name="Cook A."/>
            <person name="Cuff J."/>
            <person name="Das R."/>
            <person name="Davidow L."/>
            <person name="Deakin J.E."/>
            <person name="Fazzari M.J."/>
            <person name="Glass J.L."/>
            <person name="Grabherr M."/>
            <person name="Greally J.M."/>
            <person name="Gu W."/>
            <person name="Hore T.A."/>
            <person name="Huttley G.A."/>
            <person name="Kleber M."/>
            <person name="Jirtle R.L."/>
            <person name="Koina E."/>
            <person name="Lee J.T."/>
            <person name="Mahony S."/>
            <person name="Marra M.A."/>
            <person name="Miller R.D."/>
            <person name="Nicholls R.D."/>
            <person name="Oda M."/>
            <person name="Papenfuss A.T."/>
            <person name="Parra Z.E."/>
            <person name="Pollock D.D."/>
            <person name="Ray D.A."/>
            <person name="Schein J.E."/>
            <person name="Speed T.P."/>
            <person name="Thompson K."/>
            <person name="VandeBerg J.L."/>
            <person name="Wade C.M."/>
            <person name="Walker J.A."/>
            <person name="Waters P.D."/>
            <person name="Webber C."/>
            <person name="Weidman J.R."/>
            <person name="Xie X."/>
            <person name="Zody M.C."/>
            <person name="Baldwin J."/>
            <person name="Abdouelleil A."/>
            <person name="Abdulkadir J."/>
            <person name="Abebe A."/>
            <person name="Abera B."/>
            <person name="Abreu J."/>
            <person name="Acer S.C."/>
            <person name="Aftuck L."/>
            <person name="Alexander A."/>
            <person name="An P."/>
            <person name="Anderson E."/>
            <person name="Anderson S."/>
            <person name="Arachi H."/>
            <person name="Azer M."/>
            <person name="Bachantsang P."/>
            <person name="Barry A."/>
            <person name="Bayul T."/>
            <person name="Berlin A."/>
            <person name="Bessette D."/>
            <person name="Bloom T."/>
            <person name="Bloom T."/>
            <person name="Boguslavskiy L."/>
            <person name="Bonnet C."/>
            <person name="Boukhgalter B."/>
            <person name="Bourzgui I."/>
            <person name="Brown A."/>
            <person name="Cahill P."/>
            <person name="Channer S."/>
            <person name="Cheshatsang Y."/>
            <person name="Chuda L."/>
            <person name="Citroen M."/>
            <person name="Collymore A."/>
            <person name="Cooke P."/>
            <person name="Costello M."/>
            <person name="D'Aco K."/>
            <person name="Daza R."/>
            <person name="De Haan G."/>
            <person name="DeGray S."/>
            <person name="DeMaso C."/>
            <person name="Dhargay N."/>
            <person name="Dooley K."/>
            <person name="Dooley E."/>
            <person name="Doricent M."/>
            <person name="Dorje P."/>
            <person name="Dorjee K."/>
            <person name="Dupes A."/>
            <person name="Elong R."/>
            <person name="Falk J."/>
            <person name="Farina A."/>
            <person name="Faro S."/>
            <person name="Ferguson D."/>
            <person name="Fisher S."/>
            <person name="Foley C.D."/>
            <person name="Franke A."/>
            <person name="Friedrich D."/>
            <person name="Gadbois L."/>
            <person name="Gearin G."/>
            <person name="Gearin C.R."/>
            <person name="Giannoukos G."/>
            <person name="Goode T."/>
            <person name="Graham J."/>
            <person name="Grandbois E."/>
            <person name="Grewal S."/>
            <person name="Gyaltsen K."/>
            <person name="Hafez N."/>
            <person name="Hagos B."/>
            <person name="Hall J."/>
            <person name="Henson C."/>
            <person name="Hollinger A."/>
            <person name="Honan T."/>
            <person name="Huard M.D."/>
            <person name="Hughes L."/>
            <person name="Hurhula B."/>
            <person name="Husby M.E."/>
            <person name="Kamat A."/>
            <person name="Kanga B."/>
            <person name="Kashin S."/>
            <person name="Khazanovich D."/>
            <person name="Kisner P."/>
            <person name="Lance K."/>
            <person name="Lara M."/>
            <person name="Lee W."/>
            <person name="Lennon N."/>
            <person name="Letendre F."/>
            <person name="LeVine R."/>
            <person name="Lipovsky A."/>
            <person name="Liu X."/>
            <person name="Liu J."/>
            <person name="Liu S."/>
            <person name="Lokyitsang T."/>
            <person name="Lokyitsang Y."/>
            <person name="Lubonja R."/>
            <person name="Lui A."/>
            <person name="MacDonald P."/>
            <person name="Magnisalis V."/>
            <person name="Maru K."/>
            <person name="Matthews C."/>
            <person name="McCusker W."/>
            <person name="McDonough S."/>
            <person name="Mehta T."/>
            <person name="Meldrim J."/>
            <person name="Meneus L."/>
            <person name="Mihai O."/>
            <person name="Mihalev A."/>
            <person name="Mihova T."/>
            <person name="Mittelman R."/>
            <person name="Mlenga V."/>
            <person name="Montmayeur A."/>
            <person name="Mulrain L."/>
            <person name="Navidi A."/>
            <person name="Naylor J."/>
            <person name="Negash T."/>
            <person name="Nguyen T."/>
            <person name="Nguyen N."/>
            <person name="Nicol R."/>
            <person name="Norbu C."/>
            <person name="Norbu N."/>
            <person name="Novod N."/>
            <person name="O'Neill B."/>
            <person name="Osman S."/>
            <person name="Markiewicz E."/>
            <person name="Oyono O.L."/>
            <person name="Patti C."/>
            <person name="Phunkhang P."/>
            <person name="Pierre F."/>
            <person name="Priest M."/>
            <person name="Raghuraman S."/>
            <person name="Rege F."/>
            <person name="Reyes R."/>
            <person name="Rise C."/>
            <person name="Rogov P."/>
            <person name="Ross K."/>
            <person name="Ryan E."/>
            <person name="Settipalli S."/>
            <person name="Shea T."/>
            <person name="Sherpa N."/>
            <person name="Shi L."/>
            <person name="Shih D."/>
            <person name="Sparrow T."/>
            <person name="Spaulding J."/>
            <person name="Stalker J."/>
            <person name="Stange-Thomann N."/>
            <person name="Stavropoulos S."/>
            <person name="Stone C."/>
            <person name="Strader C."/>
            <person name="Tesfaye S."/>
            <person name="Thomson T."/>
            <person name="Thoulutsang Y."/>
            <person name="Thoulutsang D."/>
            <person name="Topham K."/>
            <person name="Topping I."/>
            <person name="Tsamla T."/>
            <person name="Vassiliev H."/>
            <person name="Vo A."/>
            <person name="Wangchuk T."/>
            <person name="Wangdi T."/>
            <person name="Weiand M."/>
            <person name="Wilkinson J."/>
            <person name="Wilson A."/>
            <person name="Yadav S."/>
            <person name="Young G."/>
            <person name="Yu Q."/>
            <person name="Zembek L."/>
            <person name="Zhong D."/>
            <person name="Zimmer A."/>
            <person name="Zwirko Z."/>
            <person name="Jaffe D.B."/>
            <person name="Alvarez P."/>
            <person name="Brockman W."/>
            <person name="Butler J."/>
            <person name="Chin C."/>
            <person name="Gnerre S."/>
            <person name="MacCallum I."/>
            <person name="Graves J.A."/>
            <person name="Ponting C.P."/>
            <person name="Breen M."/>
            <person name="Samollow P.B."/>
            <person name="Lander E.S."/>
            <person name="Lindblad-Toh K."/>
        </authorList>
    </citation>
    <scope>NUCLEOTIDE SEQUENCE [LARGE SCALE GENOMIC DNA]</scope>
</reference>
<dbReference type="GeneTree" id="ENSGT00940000160851"/>
<keyword evidence="10" id="KW-0325">Glycoprotein</keyword>
<comment type="subcellular location">
    <subcellularLocation>
        <location evidence="1">Membrane</location>
        <topology evidence="1">Single-pass type I membrane protein</topology>
    </subcellularLocation>
</comment>
<dbReference type="GO" id="GO:0008284">
    <property type="term" value="P:positive regulation of cell population proliferation"/>
    <property type="evidence" value="ECO:0000318"/>
    <property type="project" value="GO_Central"/>
</dbReference>
<dbReference type="AlphaFoldDB" id="F7G7H8"/>
<protein>
    <recommendedName>
        <fullName evidence="12">Oncostatin-M-specific receptor subunit beta</fullName>
    </recommendedName>
    <alternativeName>
        <fullName evidence="13">Interleukin-31 receptor subunit beta</fullName>
    </alternativeName>
</protein>
<evidence type="ECO:0000256" key="10">
    <source>
        <dbReference type="ARBA" id="ARBA00023180"/>
    </source>
</evidence>
<dbReference type="FunFam" id="2.60.40.10:FF:001289">
    <property type="entry name" value="Oncostatin-M-specific receptor subunit beta"/>
    <property type="match status" value="1"/>
</dbReference>
<dbReference type="FunFam" id="2.60.40.10:FF:001286">
    <property type="entry name" value="Oncostatin-M-specific receptor subunit beta"/>
    <property type="match status" value="1"/>
</dbReference>
<dbReference type="FunFam" id="2.60.40.10:FF:000578">
    <property type="entry name" value="Leukemia inhibitory factor receptor"/>
    <property type="match status" value="1"/>
</dbReference>
<reference evidence="16" key="3">
    <citation type="submission" date="2025-09" db="UniProtKB">
        <authorList>
            <consortium name="Ensembl"/>
        </authorList>
    </citation>
    <scope>IDENTIFICATION</scope>
</reference>
<keyword evidence="8" id="KW-1015">Disulfide bond</keyword>
<dbReference type="GO" id="GO:0019221">
    <property type="term" value="P:cytokine-mediated signaling pathway"/>
    <property type="evidence" value="ECO:0000318"/>
    <property type="project" value="GO_Central"/>
</dbReference>
<evidence type="ECO:0000256" key="3">
    <source>
        <dbReference type="ARBA" id="ARBA00022692"/>
    </source>
</evidence>
<keyword evidence="4" id="KW-0732">Signal</keyword>
<evidence type="ECO:0000313" key="17">
    <source>
        <dbReference type="Proteomes" id="UP000002280"/>
    </source>
</evidence>
<dbReference type="Pfam" id="PF00041">
    <property type="entry name" value="fn3"/>
    <property type="match status" value="1"/>
</dbReference>
<dbReference type="Proteomes" id="UP000002280">
    <property type="component" value="Chromosome 3"/>
</dbReference>
<dbReference type="GO" id="GO:0043235">
    <property type="term" value="C:receptor complex"/>
    <property type="evidence" value="ECO:0000318"/>
    <property type="project" value="GO_Central"/>
</dbReference>
<dbReference type="GO" id="GO:0004896">
    <property type="term" value="F:cytokine receptor activity"/>
    <property type="evidence" value="ECO:0000318"/>
    <property type="project" value="GO_Central"/>
</dbReference>
<dbReference type="GO" id="GO:0005127">
    <property type="term" value="F:ciliary neurotrophic factor receptor binding"/>
    <property type="evidence" value="ECO:0000318"/>
    <property type="project" value="GO_Central"/>
</dbReference>
<dbReference type="GO" id="GO:0009897">
    <property type="term" value="C:external side of plasma membrane"/>
    <property type="evidence" value="ECO:0000318"/>
    <property type="project" value="GO_Central"/>
</dbReference>